<name>A0AAD8DE17_ACIOX</name>
<evidence type="ECO:0000313" key="2">
    <source>
        <dbReference type="Proteomes" id="UP001230051"/>
    </source>
</evidence>
<evidence type="ECO:0000313" key="1">
    <source>
        <dbReference type="EMBL" id="KAK1167316.1"/>
    </source>
</evidence>
<dbReference type="InterPro" id="IPR009057">
    <property type="entry name" value="Homeodomain-like_sf"/>
</dbReference>
<organism evidence="1 2">
    <name type="scientific">Acipenser oxyrinchus oxyrinchus</name>
    <dbReference type="NCBI Taxonomy" id="40147"/>
    <lineage>
        <taxon>Eukaryota</taxon>
        <taxon>Metazoa</taxon>
        <taxon>Chordata</taxon>
        <taxon>Craniata</taxon>
        <taxon>Vertebrata</taxon>
        <taxon>Euteleostomi</taxon>
        <taxon>Actinopterygii</taxon>
        <taxon>Chondrostei</taxon>
        <taxon>Acipenseriformes</taxon>
        <taxon>Acipenseridae</taxon>
        <taxon>Acipenser</taxon>
    </lineage>
</organism>
<gene>
    <name evidence="1" type="ORF">AOXY_G12040</name>
</gene>
<accession>A0AAD8DE17</accession>
<dbReference type="AlphaFoldDB" id="A0AAD8DE17"/>
<proteinExistence type="predicted"/>
<dbReference type="SUPFAM" id="SSF46689">
    <property type="entry name" value="Homeodomain-like"/>
    <property type="match status" value="1"/>
</dbReference>
<reference evidence="1" key="1">
    <citation type="submission" date="2022-02" db="EMBL/GenBank/DDBJ databases">
        <title>Atlantic sturgeon de novo genome assembly.</title>
        <authorList>
            <person name="Stock M."/>
            <person name="Klopp C."/>
            <person name="Guiguen Y."/>
            <person name="Cabau C."/>
            <person name="Parinello H."/>
            <person name="Santidrian Yebra-Pimentel E."/>
            <person name="Kuhl H."/>
            <person name="Dirks R.P."/>
            <person name="Guessner J."/>
            <person name="Wuertz S."/>
            <person name="Du K."/>
            <person name="Schartl M."/>
        </authorList>
    </citation>
    <scope>NUCLEOTIDE SEQUENCE</scope>
    <source>
        <strain evidence="1">STURGEONOMICS-FGT-2020</strain>
        <tissue evidence="1">Whole blood</tissue>
    </source>
</reference>
<dbReference type="Proteomes" id="UP001230051">
    <property type="component" value="Unassembled WGS sequence"/>
</dbReference>
<protein>
    <submittedName>
        <fullName evidence="1">Uncharacterized protein</fullName>
    </submittedName>
</protein>
<keyword evidence="2" id="KW-1185">Reference proteome</keyword>
<sequence length="114" mass="12985">MKYDQTVIEHVINRGLTMKAAEMIVQPNLKRSTVASVIHTFRTENRTERKLNSGGHGCLLTELQELTITEMVRASNDICLREIQSKTDDDDDVFHGVNNVSLSTIDRVLKRHHV</sequence>
<comment type="caution">
    <text evidence="1">The sequence shown here is derived from an EMBL/GenBank/DDBJ whole genome shotgun (WGS) entry which is preliminary data.</text>
</comment>
<dbReference type="EMBL" id="JAGXEW010000010">
    <property type="protein sequence ID" value="KAK1167316.1"/>
    <property type="molecule type" value="Genomic_DNA"/>
</dbReference>